<dbReference type="PANTHER" id="PTHR22789:SF0">
    <property type="entry name" value="3-OXO-TETRONATE 4-PHOSPHATE DECARBOXYLASE-RELATED"/>
    <property type="match status" value="1"/>
</dbReference>
<name>A0ABP8ESH5_9MICO</name>
<dbReference type="EMBL" id="BAABBA010000005">
    <property type="protein sequence ID" value="GAA4286937.1"/>
    <property type="molecule type" value="Genomic_DNA"/>
</dbReference>
<dbReference type="PANTHER" id="PTHR22789">
    <property type="entry name" value="FUCULOSE PHOSPHATE ALDOLASE"/>
    <property type="match status" value="1"/>
</dbReference>
<sequence>MSTEEKDLREQICDVGRNLWQRQMVAANDGNISVRLSTGEILCTPASVSKGSLTPEKIAKVDADGQVLEMTAPFRPSTEVRMHLKVYEADPGVRAVVHAHPMYGTVFAVKGEALTLKMLPESVIHMPEIPLAPYATPSTDALGEVVVPFVPTHHGCLLEQHGALTWGADLSDAYLAMERLEYTAKVTYLLRLIGGERELPAEAVATLVGLRSQYGR</sequence>
<feature type="domain" description="Class II aldolase/adducin N-terminal" evidence="3">
    <location>
        <begin position="10"/>
        <end position="188"/>
    </location>
</feature>
<comment type="caution">
    <text evidence="4">The sequence shown here is derived from an EMBL/GenBank/DDBJ whole genome shotgun (WGS) entry which is preliminary data.</text>
</comment>
<evidence type="ECO:0000313" key="5">
    <source>
        <dbReference type="Proteomes" id="UP001499841"/>
    </source>
</evidence>
<dbReference type="InterPro" id="IPR036409">
    <property type="entry name" value="Aldolase_II/adducin_N_sf"/>
</dbReference>
<proteinExistence type="predicted"/>
<organism evidence="4 5">
    <name type="scientific">Georgenia daeguensis</name>
    <dbReference type="NCBI Taxonomy" id="908355"/>
    <lineage>
        <taxon>Bacteria</taxon>
        <taxon>Bacillati</taxon>
        <taxon>Actinomycetota</taxon>
        <taxon>Actinomycetes</taxon>
        <taxon>Micrococcales</taxon>
        <taxon>Bogoriellaceae</taxon>
        <taxon>Georgenia</taxon>
    </lineage>
</organism>
<evidence type="ECO:0000313" key="4">
    <source>
        <dbReference type="EMBL" id="GAA4286937.1"/>
    </source>
</evidence>
<evidence type="ECO:0000259" key="3">
    <source>
        <dbReference type="SMART" id="SM01007"/>
    </source>
</evidence>
<dbReference type="SUPFAM" id="SSF53639">
    <property type="entry name" value="AraD/HMP-PK domain-like"/>
    <property type="match status" value="1"/>
</dbReference>
<dbReference type="Proteomes" id="UP001499841">
    <property type="component" value="Unassembled WGS sequence"/>
</dbReference>
<dbReference type="SMART" id="SM01007">
    <property type="entry name" value="Aldolase_II"/>
    <property type="match status" value="1"/>
</dbReference>
<accession>A0ABP8ESH5</accession>
<reference evidence="5" key="1">
    <citation type="journal article" date="2019" name="Int. J. Syst. Evol. Microbiol.">
        <title>The Global Catalogue of Microorganisms (GCM) 10K type strain sequencing project: providing services to taxonomists for standard genome sequencing and annotation.</title>
        <authorList>
            <consortium name="The Broad Institute Genomics Platform"/>
            <consortium name="The Broad Institute Genome Sequencing Center for Infectious Disease"/>
            <person name="Wu L."/>
            <person name="Ma J."/>
        </authorList>
    </citation>
    <scope>NUCLEOTIDE SEQUENCE [LARGE SCALE GENOMIC DNA]</scope>
    <source>
        <strain evidence="5">JCM 17459</strain>
    </source>
</reference>
<dbReference type="InterPro" id="IPR050197">
    <property type="entry name" value="Aldolase_class_II_sugar_metab"/>
</dbReference>
<keyword evidence="2" id="KW-0456">Lyase</keyword>
<dbReference type="InterPro" id="IPR001303">
    <property type="entry name" value="Aldolase_II/adducin_N"/>
</dbReference>
<evidence type="ECO:0000256" key="2">
    <source>
        <dbReference type="ARBA" id="ARBA00023239"/>
    </source>
</evidence>
<keyword evidence="5" id="KW-1185">Reference proteome</keyword>
<keyword evidence="1" id="KW-0479">Metal-binding</keyword>
<dbReference type="RefSeq" id="WP_345039008.1">
    <property type="nucleotide sequence ID" value="NZ_BAABBA010000005.1"/>
</dbReference>
<evidence type="ECO:0000256" key="1">
    <source>
        <dbReference type="ARBA" id="ARBA00022723"/>
    </source>
</evidence>
<dbReference type="Gene3D" id="3.40.225.10">
    <property type="entry name" value="Class II aldolase/adducin N-terminal domain"/>
    <property type="match status" value="1"/>
</dbReference>
<protein>
    <submittedName>
        <fullName evidence="4">Class II aldolase/adducin family protein</fullName>
    </submittedName>
</protein>
<dbReference type="Pfam" id="PF00596">
    <property type="entry name" value="Aldolase_II"/>
    <property type="match status" value="1"/>
</dbReference>
<gene>
    <name evidence="4" type="ORF">GCM10022262_12960</name>
</gene>